<keyword evidence="1" id="KW-0645">Protease</keyword>
<evidence type="ECO:0000256" key="5">
    <source>
        <dbReference type="PROSITE-ProRule" id="PRU00276"/>
    </source>
</evidence>
<dbReference type="GO" id="GO:0046872">
    <property type="term" value="F:metal ion binding"/>
    <property type="evidence" value="ECO:0007669"/>
    <property type="project" value="UniProtKB-KW"/>
</dbReference>
<feature type="non-terminal residue" evidence="7">
    <location>
        <position position="1"/>
    </location>
</feature>
<dbReference type="SUPFAM" id="SSF55486">
    <property type="entry name" value="Metalloproteases ('zincins'), catalytic domain"/>
    <property type="match status" value="1"/>
</dbReference>
<reference evidence="7" key="1">
    <citation type="journal article" date="2016" name="Ticks Tick Borne Dis.">
        <title>De novo assembly and annotation of the salivary gland transcriptome of Rhipicephalus appendiculatus male and female ticks during blood feeding.</title>
        <authorList>
            <person name="de Castro M.H."/>
            <person name="de Klerk D."/>
            <person name="Pienaar R."/>
            <person name="Latif A.A."/>
            <person name="Rees D.J."/>
            <person name="Mans B.J."/>
        </authorList>
    </citation>
    <scope>NUCLEOTIDE SEQUENCE</scope>
    <source>
        <tissue evidence="7">Salivary glands</tissue>
    </source>
</reference>
<dbReference type="InterPro" id="IPR024079">
    <property type="entry name" value="MetalloPept_cat_dom_sf"/>
</dbReference>
<dbReference type="Gene3D" id="3.40.390.10">
    <property type="entry name" value="Collagenase (Catalytic Domain)"/>
    <property type="match status" value="1"/>
</dbReference>
<dbReference type="GO" id="GO:0004222">
    <property type="term" value="F:metalloendopeptidase activity"/>
    <property type="evidence" value="ECO:0007669"/>
    <property type="project" value="InterPro"/>
</dbReference>
<feature type="binding site" evidence="5">
    <location>
        <position position="365"/>
    </location>
    <ligand>
        <name>Zn(2+)</name>
        <dbReference type="ChEBI" id="CHEBI:29105"/>
        <note>catalytic</note>
    </ligand>
</feature>
<keyword evidence="4" id="KW-0482">Metalloprotease</keyword>
<dbReference type="PANTHER" id="PTHR11905:SF159">
    <property type="entry name" value="ADAM METALLOPROTEASE"/>
    <property type="match status" value="1"/>
</dbReference>
<evidence type="ECO:0000256" key="1">
    <source>
        <dbReference type="ARBA" id="ARBA00022670"/>
    </source>
</evidence>
<feature type="domain" description="Peptidase M12B" evidence="6">
    <location>
        <begin position="319"/>
        <end position="424"/>
    </location>
</feature>
<comment type="caution">
    <text evidence="5">Lacks conserved residue(s) required for the propagation of feature annotation.</text>
</comment>
<dbReference type="EMBL" id="GEDV01000031">
    <property type="protein sequence ID" value="JAP88526.1"/>
    <property type="molecule type" value="Transcribed_RNA"/>
</dbReference>
<accession>A0A131ZDF1</accession>
<evidence type="ECO:0000256" key="3">
    <source>
        <dbReference type="ARBA" id="ARBA00022833"/>
    </source>
</evidence>
<dbReference type="AlphaFoldDB" id="A0A131ZDF1"/>
<proteinExistence type="predicted"/>
<feature type="binding site" evidence="5">
    <location>
        <position position="361"/>
    </location>
    <ligand>
        <name>Zn(2+)</name>
        <dbReference type="ChEBI" id="CHEBI:29105"/>
        <note>catalytic</note>
    </ligand>
</feature>
<evidence type="ECO:0000256" key="2">
    <source>
        <dbReference type="ARBA" id="ARBA00022801"/>
    </source>
</evidence>
<feature type="non-terminal residue" evidence="7">
    <location>
        <position position="516"/>
    </location>
</feature>
<keyword evidence="3 5" id="KW-0862">Zinc</keyword>
<name>A0A131ZDF1_RHIAP</name>
<dbReference type="Pfam" id="PF01421">
    <property type="entry name" value="Reprolysin"/>
    <property type="match status" value="1"/>
</dbReference>
<sequence length="516" mass="58239">PLHHRGGHLHQAAFNRQLLLPLQFQNFRWKNKRRKHICSRGNALSEEQTRKVISSRGGPIENSITVYPQVFEGRGDDFEKLLVIHEGYSLKLSKGSVLAESVLLQDLTENGIVETYIDGRQHEKHLYQNSEHMASLLVKPQAGGHYHVHGLVNTTHLIEPIPSLGRSLEGSTAHRISAIEMNQGNHGFITASERNFRIPKVTKSEAGRLPKNFTVELVFCSDHVHTIGFKSPSERIQYVQLFTLAITLRLQQLSSPGSISVISIVGSYIAKEYYVHQRNNYTIYGTETLKKLAFAATRNDAMGRADAIFLATGRSVVQLNGRKLTTDHVGLAFLGKMCTFLKTSLGVDKPRTFSGLHTASHELAHLLNSSHDGERGSANCRAEYQYLMHAYEGGDRNYMFSSCSMAAIHEFLRSDNSYCLKVTATYRKAYLPYDLLKRQGSFLNGAYYCKTFFPDYKNASYVRRTYSPSDHCHFRCELTKWSGKKQQGDIYAPQRTPCNNNPPMSCYYGLCAPTKE</sequence>
<evidence type="ECO:0000256" key="4">
    <source>
        <dbReference type="ARBA" id="ARBA00023049"/>
    </source>
</evidence>
<keyword evidence="2" id="KW-0378">Hydrolase</keyword>
<protein>
    <submittedName>
        <fullName evidence="7">Reprolysin</fullName>
    </submittedName>
</protein>
<dbReference type="InterPro" id="IPR001590">
    <property type="entry name" value="Peptidase_M12B"/>
</dbReference>
<feature type="active site" evidence="5">
    <location>
        <position position="362"/>
    </location>
</feature>
<dbReference type="GO" id="GO:0006509">
    <property type="term" value="P:membrane protein ectodomain proteolysis"/>
    <property type="evidence" value="ECO:0007669"/>
    <property type="project" value="TreeGrafter"/>
</dbReference>
<feature type="binding site" evidence="5">
    <location>
        <position position="371"/>
    </location>
    <ligand>
        <name>Zn(2+)</name>
        <dbReference type="ChEBI" id="CHEBI:29105"/>
        <note>catalytic</note>
    </ligand>
</feature>
<dbReference type="PANTHER" id="PTHR11905">
    <property type="entry name" value="ADAM A DISINTEGRIN AND METALLOPROTEASE DOMAIN"/>
    <property type="match status" value="1"/>
</dbReference>
<dbReference type="PROSITE" id="PS50215">
    <property type="entry name" value="ADAM_MEPRO"/>
    <property type="match status" value="1"/>
</dbReference>
<evidence type="ECO:0000313" key="7">
    <source>
        <dbReference type="EMBL" id="JAP88526.1"/>
    </source>
</evidence>
<organism evidence="7">
    <name type="scientific">Rhipicephalus appendiculatus</name>
    <name type="common">Brown ear tick</name>
    <dbReference type="NCBI Taxonomy" id="34631"/>
    <lineage>
        <taxon>Eukaryota</taxon>
        <taxon>Metazoa</taxon>
        <taxon>Ecdysozoa</taxon>
        <taxon>Arthropoda</taxon>
        <taxon>Chelicerata</taxon>
        <taxon>Arachnida</taxon>
        <taxon>Acari</taxon>
        <taxon>Parasitiformes</taxon>
        <taxon>Ixodida</taxon>
        <taxon>Ixodoidea</taxon>
        <taxon>Ixodidae</taxon>
        <taxon>Rhipicephalinae</taxon>
        <taxon>Rhipicephalus</taxon>
        <taxon>Rhipicephalus</taxon>
    </lineage>
</organism>
<keyword evidence="5" id="KW-0479">Metal-binding</keyword>
<evidence type="ECO:0000259" key="6">
    <source>
        <dbReference type="PROSITE" id="PS50215"/>
    </source>
</evidence>